<evidence type="ECO:0000256" key="3">
    <source>
        <dbReference type="ARBA" id="ARBA00023125"/>
    </source>
</evidence>
<dbReference type="Pfam" id="PF04082">
    <property type="entry name" value="Fungal_trans"/>
    <property type="match status" value="1"/>
</dbReference>
<proteinExistence type="predicted"/>
<dbReference type="Proteomes" id="UP000710440">
    <property type="component" value="Unassembled WGS sequence"/>
</dbReference>
<feature type="region of interest" description="Disordered" evidence="7">
    <location>
        <begin position="869"/>
        <end position="891"/>
    </location>
</feature>
<gene>
    <name evidence="9" type="ORF">Aspvir_008140</name>
</gene>
<dbReference type="RefSeq" id="XP_043127251.1">
    <property type="nucleotide sequence ID" value="XM_043271316.1"/>
</dbReference>
<dbReference type="CDD" id="cd12148">
    <property type="entry name" value="fungal_TF_MHR"/>
    <property type="match status" value="1"/>
</dbReference>
<feature type="coiled-coil region" evidence="6">
    <location>
        <begin position="154"/>
        <end position="181"/>
    </location>
</feature>
<dbReference type="PANTHER" id="PTHR47654:SF4">
    <property type="entry name" value="ZN(II)2CYS6 TRANSCRIPTION FACTOR (EUROFUNG)"/>
    <property type="match status" value="1"/>
</dbReference>
<dbReference type="GeneID" id="66936122"/>
<dbReference type="SMART" id="SM00906">
    <property type="entry name" value="Fungal_trans"/>
    <property type="match status" value="1"/>
</dbReference>
<dbReference type="SMART" id="SM00066">
    <property type="entry name" value="GAL4"/>
    <property type="match status" value="1"/>
</dbReference>
<evidence type="ECO:0000256" key="7">
    <source>
        <dbReference type="SAM" id="MobiDB-lite"/>
    </source>
</evidence>
<dbReference type="GO" id="GO:0003677">
    <property type="term" value="F:DNA binding"/>
    <property type="evidence" value="ECO:0007669"/>
    <property type="project" value="UniProtKB-KW"/>
</dbReference>
<dbReference type="InterPro" id="IPR036864">
    <property type="entry name" value="Zn2-C6_fun-type_DNA-bd_sf"/>
</dbReference>
<feature type="domain" description="Zn(2)-C6 fungal-type" evidence="8">
    <location>
        <begin position="112"/>
        <end position="142"/>
    </location>
</feature>
<dbReference type="InterPro" id="IPR053230">
    <property type="entry name" value="Trans_reg_galc"/>
</dbReference>
<protein>
    <recommendedName>
        <fullName evidence="8">Zn(2)-C6 fungal-type domain-containing protein</fullName>
    </recommendedName>
</protein>
<keyword evidence="6" id="KW-0175">Coiled coil</keyword>
<evidence type="ECO:0000313" key="9">
    <source>
        <dbReference type="EMBL" id="GIK04065.1"/>
    </source>
</evidence>
<dbReference type="EMBL" id="BOPL01000006">
    <property type="protein sequence ID" value="GIK04065.1"/>
    <property type="molecule type" value="Genomic_DNA"/>
</dbReference>
<keyword evidence="3" id="KW-0238">DNA-binding</keyword>
<feature type="compositionally biased region" description="Low complexity" evidence="7">
    <location>
        <begin position="197"/>
        <end position="208"/>
    </location>
</feature>
<feature type="region of interest" description="Disordered" evidence="7">
    <location>
        <begin position="644"/>
        <end position="724"/>
    </location>
</feature>
<feature type="coiled-coil region" evidence="6">
    <location>
        <begin position="569"/>
        <end position="596"/>
    </location>
</feature>
<evidence type="ECO:0000256" key="2">
    <source>
        <dbReference type="ARBA" id="ARBA00023015"/>
    </source>
</evidence>
<organism evidence="9 10">
    <name type="scientific">Aspergillus viridinutans</name>
    <dbReference type="NCBI Taxonomy" id="75553"/>
    <lineage>
        <taxon>Eukaryota</taxon>
        <taxon>Fungi</taxon>
        <taxon>Dikarya</taxon>
        <taxon>Ascomycota</taxon>
        <taxon>Pezizomycotina</taxon>
        <taxon>Eurotiomycetes</taxon>
        <taxon>Eurotiomycetidae</taxon>
        <taxon>Eurotiales</taxon>
        <taxon>Aspergillaceae</taxon>
        <taxon>Aspergillus</taxon>
        <taxon>Aspergillus subgen. Fumigati</taxon>
    </lineage>
</organism>
<comment type="caution">
    <text evidence="9">The sequence shown here is derived from an EMBL/GenBank/DDBJ whole genome shotgun (WGS) entry which is preliminary data.</text>
</comment>
<keyword evidence="10" id="KW-1185">Reference proteome</keyword>
<dbReference type="GO" id="GO:0006351">
    <property type="term" value="P:DNA-templated transcription"/>
    <property type="evidence" value="ECO:0007669"/>
    <property type="project" value="InterPro"/>
</dbReference>
<evidence type="ECO:0000256" key="4">
    <source>
        <dbReference type="ARBA" id="ARBA00023163"/>
    </source>
</evidence>
<keyword evidence="4" id="KW-0804">Transcription</keyword>
<keyword evidence="2" id="KW-0805">Transcription regulation</keyword>
<accession>A0A9P3BXG1</accession>
<sequence>MEDFSEIYPSVELNPTESNGVSFEPDQPARDGLSSAVHWPGLPLSPGTPQSGYYLYPNQYERRPPPYPHRSSNSSSGRDGPGAGAGAGVAKVPIPRAAPYSIHSQRRRSARACEPCRQRKIKCDGNKPVCRQCHEHNVTCSYLDVKRVRDQKQLEVLARRVKEYESLLRDLEMEVDAASARRIRRTLKTSKGDNDNDGALSDGSSSSVGSLNAIDLVEEDLNRSHKTRATGYFGKNSEVTWMQKLEDEAENRSRMFDGNFETLGLEEQEQPQQKNDVPIATMSYHLDDLNIPLMDDVDPYDLPPKELADRFFAAYMESVHPAFEVIRKTIFVTQYRQFFSQPSKPPRRWLAILNMIFALGCRYSLLLNDAAGVGSDEDWDDLVYFNRARKLCLGETALFEHTDLQQIQVEILVALYLLILGQINRASNFASMAFRSALSLGINLRFEDDRTHHASKEARSRLWWSIYVIEHILTATTGRASCVSESLSAAPLPIPFEEENFDKPHVLRLFQNPSLRASHLKLTLFETDKEAQSKAQWLASCEPSPSLFFHCLVDLSTITQAVINKIYSIQGLRDTASQLEQRVRKYSANLDTWLAQLPPVYRFTSHPHPHDTLHLPDDAFMRERVCLAISYYSARITISRPCLTHAHPKSPKDPSSKEPSSPSSPSSCPDAALNPNPKTTTRSTSTTTTTTTTTNEPTSGPTNSSAPSISSGTTSSNTTGSNRRTNLSASCLRSACTLISILPDAPDPAWLLRFSPWWSILHYIMQATTALLLGLSSSAPLPSTPVPNAATFGPAPDTAAVIRCTKKSLRWLHAMGSVNAASRRAFVLCDSFMRRIAPSLGVEVGDLPDVAGLPASSTPTVANSSSGFMPGGNGNGDGNGNGGEAVDGVWG</sequence>
<dbReference type="SUPFAM" id="SSF57701">
    <property type="entry name" value="Zn2/Cys6 DNA-binding domain"/>
    <property type="match status" value="1"/>
</dbReference>
<dbReference type="AlphaFoldDB" id="A0A9P3BXG1"/>
<evidence type="ECO:0000259" key="8">
    <source>
        <dbReference type="PROSITE" id="PS50048"/>
    </source>
</evidence>
<evidence type="ECO:0000256" key="6">
    <source>
        <dbReference type="SAM" id="Coils"/>
    </source>
</evidence>
<dbReference type="GO" id="GO:0000981">
    <property type="term" value="F:DNA-binding transcription factor activity, RNA polymerase II-specific"/>
    <property type="evidence" value="ECO:0007669"/>
    <property type="project" value="InterPro"/>
</dbReference>
<dbReference type="Pfam" id="PF00172">
    <property type="entry name" value="Zn_clus"/>
    <property type="match status" value="1"/>
</dbReference>
<dbReference type="PROSITE" id="PS00463">
    <property type="entry name" value="ZN2_CY6_FUNGAL_1"/>
    <property type="match status" value="1"/>
</dbReference>
<reference evidence="9 10" key="1">
    <citation type="submission" date="2021-02" db="EMBL/GenBank/DDBJ databases">
        <title>Pan-genome distribution and transcriptional activeness of fungal secondary metabolism genes in Aspergillus section Fumigati.</title>
        <authorList>
            <person name="Takahashi H."/>
            <person name="Umemura M."/>
            <person name="Ninomiya A."/>
            <person name="Kusuya Y."/>
            <person name="Urayama S."/>
            <person name="Shimizu M."/>
            <person name="Watanabe A."/>
            <person name="Kamei K."/>
            <person name="Yaguchi T."/>
            <person name="Hagiwara D."/>
        </authorList>
    </citation>
    <scope>NUCLEOTIDE SEQUENCE [LARGE SCALE GENOMIC DNA]</scope>
    <source>
        <strain evidence="9 10">IFM 47045</strain>
    </source>
</reference>
<name>A0A9P3BXG1_ASPVI</name>
<feature type="region of interest" description="Disordered" evidence="7">
    <location>
        <begin position="1"/>
        <end position="111"/>
    </location>
</feature>
<dbReference type="InterPro" id="IPR007219">
    <property type="entry name" value="XnlR_reg_dom"/>
</dbReference>
<dbReference type="Gene3D" id="4.10.240.10">
    <property type="entry name" value="Zn(2)-C6 fungal-type DNA-binding domain"/>
    <property type="match status" value="1"/>
</dbReference>
<feature type="region of interest" description="Disordered" evidence="7">
    <location>
        <begin position="187"/>
        <end position="208"/>
    </location>
</feature>
<dbReference type="CDD" id="cd00067">
    <property type="entry name" value="GAL4"/>
    <property type="match status" value="1"/>
</dbReference>
<keyword evidence="1" id="KW-0479">Metal-binding</keyword>
<dbReference type="OrthoDB" id="5296287at2759"/>
<keyword evidence="5" id="KW-0539">Nucleus</keyword>
<dbReference type="PANTHER" id="PTHR47654">
    <property type="entry name" value="ZN(II)2CYS6 TRANSCRIPTION FACTOR (EUROFUNG)-RELATED"/>
    <property type="match status" value="1"/>
</dbReference>
<dbReference type="InterPro" id="IPR001138">
    <property type="entry name" value="Zn2Cys6_DnaBD"/>
</dbReference>
<evidence type="ECO:0000256" key="5">
    <source>
        <dbReference type="ARBA" id="ARBA00023242"/>
    </source>
</evidence>
<dbReference type="PROSITE" id="PS50048">
    <property type="entry name" value="ZN2_CY6_FUNGAL_2"/>
    <property type="match status" value="1"/>
</dbReference>
<dbReference type="GO" id="GO:0008270">
    <property type="term" value="F:zinc ion binding"/>
    <property type="evidence" value="ECO:0007669"/>
    <property type="project" value="InterPro"/>
</dbReference>
<feature type="compositionally biased region" description="Low complexity" evidence="7">
    <location>
        <begin position="657"/>
        <end position="724"/>
    </location>
</feature>
<evidence type="ECO:0000256" key="1">
    <source>
        <dbReference type="ARBA" id="ARBA00022723"/>
    </source>
</evidence>
<evidence type="ECO:0000313" key="10">
    <source>
        <dbReference type="Proteomes" id="UP000710440"/>
    </source>
</evidence>